<protein>
    <submittedName>
        <fullName evidence="1">Uncharacterized protein</fullName>
    </submittedName>
</protein>
<gene>
    <name evidence="1" type="ORF">BMMGA3_17225</name>
</gene>
<geneLocation type="plasmid" evidence="1 2">
    <name>pBM19</name>
</geneLocation>
<dbReference type="HOGENOM" id="CLU_3340163_0_0_9"/>
<keyword evidence="2" id="KW-1185">Reference proteome</keyword>
<sequence length="37" mass="4094">MKPPYRIVLVIIDEFHDDSIVHQSVGRGSQVGSGEVQ</sequence>
<dbReference type="KEGG" id="bmet:BMMGA3_17225"/>
<proteinExistence type="predicted"/>
<name>A0A068M233_BACMM</name>
<accession>A0A068M233</accession>
<dbReference type="EMBL" id="CP007741">
    <property type="protein sequence ID" value="AIE61792.1"/>
    <property type="molecule type" value="Genomic_DNA"/>
</dbReference>
<dbReference type="AlphaFoldDB" id="A0A068M233"/>
<dbReference type="Proteomes" id="UP000027602">
    <property type="component" value="Plasmid pBM19"/>
</dbReference>
<evidence type="ECO:0000313" key="1">
    <source>
        <dbReference type="EMBL" id="AIE61792.1"/>
    </source>
</evidence>
<keyword evidence="1" id="KW-0614">Plasmid</keyword>
<evidence type="ECO:0000313" key="2">
    <source>
        <dbReference type="Proteomes" id="UP000027602"/>
    </source>
</evidence>
<reference evidence="1 2" key="1">
    <citation type="journal article" date="2015" name="BMC Genomics">
        <title>Transcriptome analysis of thermophilic methylotrophic Bacillus methanolicus MGA3 using RNA-sequencing provides detailed insights into its previously uncharted transcriptional landscape.</title>
        <authorList>
            <person name="Irla M."/>
            <person name="Neshat A."/>
            <person name="Brautaset T."/>
            <person name="Ruckert C."/>
            <person name="Kalinowski J."/>
            <person name="Wendisch V.F."/>
        </authorList>
    </citation>
    <scope>NUCLEOTIDE SEQUENCE [LARGE SCALE GENOMIC DNA]</scope>
    <source>
        <strain evidence="2">MGA3 / ATCC 53907</strain>
        <plasmid evidence="2">Plasmid pBM19</plasmid>
    </source>
</reference>
<organism evidence="1 2">
    <name type="scientific">Bacillus methanolicus (strain MGA3 / ATCC 53907)</name>
    <dbReference type="NCBI Taxonomy" id="796606"/>
    <lineage>
        <taxon>Bacteria</taxon>
        <taxon>Bacillati</taxon>
        <taxon>Bacillota</taxon>
        <taxon>Bacilli</taxon>
        <taxon>Bacillales</taxon>
        <taxon>Bacillaceae</taxon>
        <taxon>Bacillus</taxon>
    </lineage>
</organism>